<dbReference type="GO" id="GO:0009507">
    <property type="term" value="C:chloroplast"/>
    <property type="evidence" value="ECO:0007669"/>
    <property type="project" value="UniProtKB-SubCell"/>
</dbReference>
<dbReference type="GO" id="GO:0042802">
    <property type="term" value="F:identical protein binding"/>
    <property type="evidence" value="ECO:0007669"/>
    <property type="project" value="UniProtKB-ARBA"/>
</dbReference>
<dbReference type="NCBIfam" id="TIGR00450">
    <property type="entry name" value="mnmE_trmE_thdF"/>
    <property type="match status" value="1"/>
</dbReference>
<dbReference type="Pfam" id="PF12631">
    <property type="entry name" value="MnmE_helical"/>
    <property type="match status" value="1"/>
</dbReference>
<keyword evidence="6 11" id="KW-0547">Nucleotide-binding</keyword>
<dbReference type="PANTHER" id="PTHR42714:SF2">
    <property type="entry name" value="TRNA MODIFICATION GTPASE GTPBP3, MITOCHONDRIAL"/>
    <property type="match status" value="1"/>
</dbReference>
<evidence type="ECO:0000259" key="12">
    <source>
        <dbReference type="PROSITE" id="PS51709"/>
    </source>
</evidence>
<dbReference type="AlphaFoldDB" id="A0A8T2BPG9"/>
<dbReference type="FunFam" id="3.40.50.300:FF:000494">
    <property type="entry name" value="tRNA modification GTPase MnmE"/>
    <property type="match status" value="1"/>
</dbReference>
<dbReference type="CDD" id="cd14858">
    <property type="entry name" value="TrmE_N"/>
    <property type="match status" value="1"/>
</dbReference>
<protein>
    <submittedName>
        <fullName evidence="13">TrmE-type guanine nucleotide-binding domain</fullName>
    </submittedName>
</protein>
<dbReference type="GO" id="GO:0002098">
    <property type="term" value="P:tRNA wobble uridine modification"/>
    <property type="evidence" value="ECO:0007669"/>
    <property type="project" value="TreeGrafter"/>
</dbReference>
<keyword evidence="8" id="KW-0460">Magnesium</keyword>
<keyword evidence="3" id="KW-0963">Cytoplasm</keyword>
<dbReference type="GO" id="GO:0003924">
    <property type="term" value="F:GTPase activity"/>
    <property type="evidence" value="ECO:0007669"/>
    <property type="project" value="InterPro"/>
</dbReference>
<dbReference type="InterPro" id="IPR018948">
    <property type="entry name" value="GTP-bd_TrmE_N"/>
</dbReference>
<keyword evidence="9" id="KW-0630">Potassium</keyword>
<dbReference type="Pfam" id="PF01926">
    <property type="entry name" value="MMR_HSR1"/>
    <property type="match status" value="1"/>
</dbReference>
<gene>
    <name evidence="13" type="ORF">ISN45_Aa02g026380</name>
</gene>
<evidence type="ECO:0000256" key="4">
    <source>
        <dbReference type="ARBA" id="ARBA00022694"/>
    </source>
</evidence>
<evidence type="ECO:0000313" key="14">
    <source>
        <dbReference type="Proteomes" id="UP000694240"/>
    </source>
</evidence>
<evidence type="ECO:0000256" key="5">
    <source>
        <dbReference type="ARBA" id="ARBA00022723"/>
    </source>
</evidence>
<reference evidence="13 14" key="1">
    <citation type="submission" date="2020-12" db="EMBL/GenBank/DDBJ databases">
        <title>Concerted genomic and epigenomic changes stabilize Arabidopsis allopolyploids.</title>
        <authorList>
            <person name="Chen Z."/>
        </authorList>
    </citation>
    <scope>NUCLEOTIDE SEQUENCE [LARGE SCALE GENOMIC DNA]</scope>
    <source>
        <strain evidence="13">Allo738</strain>
        <tissue evidence="13">Leaf</tissue>
    </source>
</reference>
<name>A0A8T2BPG9_9BRAS</name>
<comment type="subcellular location">
    <subcellularLocation>
        <location evidence="1">Plastid</location>
        <location evidence="1">Chloroplast</location>
    </subcellularLocation>
</comment>
<evidence type="ECO:0000256" key="3">
    <source>
        <dbReference type="ARBA" id="ARBA00022490"/>
    </source>
</evidence>
<evidence type="ECO:0000256" key="7">
    <source>
        <dbReference type="ARBA" id="ARBA00022801"/>
    </source>
</evidence>
<evidence type="ECO:0000256" key="11">
    <source>
        <dbReference type="RuleBase" id="RU003313"/>
    </source>
</evidence>
<keyword evidence="14" id="KW-1185">Reference proteome</keyword>
<evidence type="ECO:0000256" key="1">
    <source>
        <dbReference type="ARBA" id="ARBA00004229"/>
    </source>
</evidence>
<accession>A0A8T2BPG9</accession>
<dbReference type="PANTHER" id="PTHR42714">
    <property type="entry name" value="TRNA MODIFICATION GTPASE GTPBP3"/>
    <property type="match status" value="1"/>
</dbReference>
<dbReference type="NCBIfam" id="TIGR00231">
    <property type="entry name" value="small_GTP"/>
    <property type="match status" value="1"/>
</dbReference>
<dbReference type="GO" id="GO:0005829">
    <property type="term" value="C:cytosol"/>
    <property type="evidence" value="ECO:0007669"/>
    <property type="project" value="TreeGrafter"/>
</dbReference>
<evidence type="ECO:0000256" key="10">
    <source>
        <dbReference type="ARBA" id="ARBA00023134"/>
    </source>
</evidence>
<keyword evidence="7" id="KW-0378">Hydrolase</keyword>
<dbReference type="GO" id="GO:0030488">
    <property type="term" value="P:tRNA methylation"/>
    <property type="evidence" value="ECO:0007669"/>
    <property type="project" value="TreeGrafter"/>
</dbReference>
<keyword evidence="4 11" id="KW-0819">tRNA processing</keyword>
<comment type="caution">
    <text evidence="13">The sequence shown here is derived from an EMBL/GenBank/DDBJ whole genome shotgun (WGS) entry which is preliminary data.</text>
</comment>
<dbReference type="InterPro" id="IPR025867">
    <property type="entry name" value="MnmE_helical"/>
</dbReference>
<dbReference type="FunFam" id="3.30.1360.120:FF:000003">
    <property type="entry name" value="tRNA modification GTPase MnmE"/>
    <property type="match status" value="1"/>
</dbReference>
<dbReference type="Proteomes" id="UP000694240">
    <property type="component" value="Chromosome 7"/>
</dbReference>
<dbReference type="InterPro" id="IPR031168">
    <property type="entry name" value="G_TrmE"/>
</dbReference>
<keyword evidence="5" id="KW-0479">Metal-binding</keyword>
<dbReference type="Pfam" id="PF10396">
    <property type="entry name" value="TrmE_N"/>
    <property type="match status" value="1"/>
</dbReference>
<sequence length="561" mass="61288">MVNLLSFRSVGVHLLRHATPIINRGGRISRPISKNLCFVLFSSSPKTSLLKPRAASSEDNSLVFKGDERVVGLVGKVDDTFDNIDRFQSSSTIVAIVTPIGGPPGAVGIVRLSGPKAVEVARRVFRSAKKRKKKDSDSDLDSWQPKSHFVEYGVVVDSNGNVVDEVLAVPMLAPRSYTREDVVELQCHGSKVCLRRVLRTCVEAGARLAEPGEFTLRAFLNGRLDLSQAENVEKLISAKSSAAADAALEGIQGGFSSLVKSLRAQCIELLTEIEARLDFEDEMTPLDIESVINKINSMSEDVESALDTANYDKLLRSGLQIAIVGRPNVGKSSLLNAWSKSERAIVTEVAGTTRDVVEANVTVRGVPITLLDTAGIRETNDIVEKIGVERSETAAKVADVIIMAVSAVEGWTEEDTELLRKIQSDKPMILVMNKIDCAPPSSCDQLEDQRKKEEVFHKSVFTSAVTGQGIEELEDAILEILGLDRVPTGGHQWTVNQRQCEQLVRTKEALARLREAIEDEIPIDFWTIELREAALALAQISGQDVSEEVLSSIFAKFCIGK</sequence>
<evidence type="ECO:0000256" key="2">
    <source>
        <dbReference type="ARBA" id="ARBA00011043"/>
    </source>
</evidence>
<keyword evidence="10 11" id="KW-0342">GTP-binding</keyword>
<dbReference type="GO" id="GO:0046872">
    <property type="term" value="F:metal ion binding"/>
    <property type="evidence" value="ECO:0007669"/>
    <property type="project" value="UniProtKB-KW"/>
</dbReference>
<evidence type="ECO:0000256" key="9">
    <source>
        <dbReference type="ARBA" id="ARBA00022958"/>
    </source>
</evidence>
<evidence type="ECO:0000313" key="13">
    <source>
        <dbReference type="EMBL" id="KAG7587452.1"/>
    </source>
</evidence>
<proteinExistence type="inferred from homology"/>
<dbReference type="HAMAP" id="MF_00379">
    <property type="entry name" value="GTPase_MnmE"/>
    <property type="match status" value="1"/>
</dbReference>
<dbReference type="PROSITE" id="PS51709">
    <property type="entry name" value="G_TRME"/>
    <property type="match status" value="1"/>
</dbReference>
<comment type="similarity">
    <text evidence="2 11">Belongs to the TRAFAC class TrmE-Era-EngA-EngB-Septin-like GTPase superfamily. TrmE GTPase family.</text>
</comment>
<dbReference type="GO" id="GO:0005525">
    <property type="term" value="F:GTP binding"/>
    <property type="evidence" value="ECO:0007669"/>
    <property type="project" value="UniProtKB-KW"/>
</dbReference>
<dbReference type="CDD" id="cd04164">
    <property type="entry name" value="trmE"/>
    <property type="match status" value="1"/>
</dbReference>
<organism evidence="13 14">
    <name type="scientific">Arabidopsis thaliana x Arabidopsis arenosa</name>
    <dbReference type="NCBI Taxonomy" id="1240361"/>
    <lineage>
        <taxon>Eukaryota</taxon>
        <taxon>Viridiplantae</taxon>
        <taxon>Streptophyta</taxon>
        <taxon>Embryophyta</taxon>
        <taxon>Tracheophyta</taxon>
        <taxon>Spermatophyta</taxon>
        <taxon>Magnoliopsida</taxon>
        <taxon>eudicotyledons</taxon>
        <taxon>Gunneridae</taxon>
        <taxon>Pentapetalae</taxon>
        <taxon>rosids</taxon>
        <taxon>malvids</taxon>
        <taxon>Brassicales</taxon>
        <taxon>Brassicaceae</taxon>
        <taxon>Camelineae</taxon>
        <taxon>Arabidopsis</taxon>
    </lineage>
</organism>
<evidence type="ECO:0000256" key="8">
    <source>
        <dbReference type="ARBA" id="ARBA00022842"/>
    </source>
</evidence>
<feature type="domain" description="TrmE-type G" evidence="12">
    <location>
        <begin position="318"/>
        <end position="482"/>
    </location>
</feature>
<dbReference type="InterPro" id="IPR006073">
    <property type="entry name" value="GTP-bd"/>
</dbReference>
<evidence type="ECO:0000256" key="6">
    <source>
        <dbReference type="ARBA" id="ARBA00022741"/>
    </source>
</evidence>
<dbReference type="InterPro" id="IPR004520">
    <property type="entry name" value="GTPase_MnmE"/>
</dbReference>
<dbReference type="InterPro" id="IPR005225">
    <property type="entry name" value="Small_GTP-bd"/>
</dbReference>
<dbReference type="EMBL" id="JAEFBK010000007">
    <property type="protein sequence ID" value="KAG7587452.1"/>
    <property type="molecule type" value="Genomic_DNA"/>
</dbReference>